<sequence>MTVETDVAAGTTEPIVPNPDNGYSAAVPDTATGQPTEYTSASMDLTDTDNTYEIIPSATDQNTGEYSSELGGETGDGAYSANSNETSDIDTGVDTGSAPAYETAPSVPTSSPVGDLTQESTVPNEDSTSDIVTDDIPPPPSGYNFETLSPYSNTSLDAPSVPREPPL</sequence>
<dbReference type="AlphaFoldDB" id="A0A9W8LT58"/>
<evidence type="ECO:0000256" key="1">
    <source>
        <dbReference type="SAM" id="MobiDB-lite"/>
    </source>
</evidence>
<accession>A0A9W8LT58</accession>
<feature type="region of interest" description="Disordered" evidence="1">
    <location>
        <begin position="1"/>
        <end position="167"/>
    </location>
</feature>
<dbReference type="Proteomes" id="UP001140094">
    <property type="component" value="Unassembled WGS sequence"/>
</dbReference>
<keyword evidence="3" id="KW-1185">Reference proteome</keyword>
<dbReference type="OrthoDB" id="5581713at2759"/>
<feature type="compositionally biased region" description="Polar residues" evidence="1">
    <location>
        <begin position="106"/>
        <end position="131"/>
    </location>
</feature>
<organism evidence="2 3">
    <name type="scientific">Coemansia guatemalensis</name>
    <dbReference type="NCBI Taxonomy" id="2761395"/>
    <lineage>
        <taxon>Eukaryota</taxon>
        <taxon>Fungi</taxon>
        <taxon>Fungi incertae sedis</taxon>
        <taxon>Zoopagomycota</taxon>
        <taxon>Kickxellomycotina</taxon>
        <taxon>Kickxellomycetes</taxon>
        <taxon>Kickxellales</taxon>
        <taxon>Kickxellaceae</taxon>
        <taxon>Coemansia</taxon>
    </lineage>
</organism>
<proteinExistence type="predicted"/>
<feature type="compositionally biased region" description="Polar residues" evidence="1">
    <location>
        <begin position="31"/>
        <end position="51"/>
    </location>
</feature>
<name>A0A9W8LT58_9FUNG</name>
<protein>
    <submittedName>
        <fullName evidence="2">Uncharacterized protein</fullName>
    </submittedName>
</protein>
<reference evidence="2" key="1">
    <citation type="submission" date="2022-07" db="EMBL/GenBank/DDBJ databases">
        <title>Phylogenomic reconstructions and comparative analyses of Kickxellomycotina fungi.</title>
        <authorList>
            <person name="Reynolds N.K."/>
            <person name="Stajich J.E."/>
            <person name="Barry K."/>
            <person name="Grigoriev I.V."/>
            <person name="Crous P."/>
            <person name="Smith M.E."/>
        </authorList>
    </citation>
    <scope>NUCLEOTIDE SEQUENCE</scope>
    <source>
        <strain evidence="2">NRRL 1565</strain>
    </source>
</reference>
<dbReference type="EMBL" id="JANBUO010000969">
    <property type="protein sequence ID" value="KAJ2800523.1"/>
    <property type="molecule type" value="Genomic_DNA"/>
</dbReference>
<feature type="compositionally biased region" description="Polar residues" evidence="1">
    <location>
        <begin position="144"/>
        <end position="157"/>
    </location>
</feature>
<evidence type="ECO:0000313" key="3">
    <source>
        <dbReference type="Proteomes" id="UP001140094"/>
    </source>
</evidence>
<gene>
    <name evidence="2" type="ORF">H4R20_004025</name>
</gene>
<comment type="caution">
    <text evidence="2">The sequence shown here is derived from an EMBL/GenBank/DDBJ whole genome shotgun (WGS) entry which is preliminary data.</text>
</comment>
<evidence type="ECO:0000313" key="2">
    <source>
        <dbReference type="EMBL" id="KAJ2800523.1"/>
    </source>
</evidence>